<name>F6DCH5_THICA</name>
<dbReference type="GO" id="GO:0005829">
    <property type="term" value="C:cytosol"/>
    <property type="evidence" value="ECO:0007669"/>
    <property type="project" value="TreeGrafter"/>
</dbReference>
<dbReference type="PRINTS" id="PR00369">
    <property type="entry name" value="FLAVODOXIN"/>
</dbReference>
<dbReference type="Gene3D" id="3.40.50.360">
    <property type="match status" value="1"/>
</dbReference>
<dbReference type="PROSITE" id="PS50902">
    <property type="entry name" value="FLAVODOXIN_LIKE"/>
    <property type="match status" value="1"/>
</dbReference>
<dbReference type="Pfam" id="PF00258">
    <property type="entry name" value="Flavodoxin_1"/>
    <property type="match status" value="1"/>
</dbReference>
<accession>F6DCH5</accession>
<dbReference type="eggNOG" id="COG0369">
    <property type="taxonomic scope" value="Bacteria"/>
</dbReference>
<dbReference type="AlphaFoldDB" id="F6DCH5"/>
<reference evidence="5 6" key="1">
    <citation type="submission" date="2011-05" db="EMBL/GenBank/DDBJ databases">
        <title>Complete sequence of Thioalkalimicrobium cyclicum ALM1.</title>
        <authorList>
            <consortium name="US DOE Joint Genome Institute"/>
            <person name="Lucas S."/>
            <person name="Han J."/>
            <person name="Lapidus A."/>
            <person name="Cheng J.-F."/>
            <person name="Goodwin L."/>
            <person name="Pitluck S."/>
            <person name="Peters L."/>
            <person name="Mikhailova N."/>
            <person name="Davenport K."/>
            <person name="Han C."/>
            <person name="Tapia R."/>
            <person name="Land M."/>
            <person name="Hauser L."/>
            <person name="Kyrpides N."/>
            <person name="Ivanova N."/>
            <person name="Pagani I."/>
            <person name="Kappler U."/>
            <person name="Woyke T."/>
        </authorList>
    </citation>
    <scope>NUCLEOTIDE SEQUENCE [LARGE SCALE GENOMIC DNA]</scope>
    <source>
        <strain evidence="6">DSM 14477 / JCM 11371 / ALM1</strain>
    </source>
</reference>
<protein>
    <submittedName>
        <fullName evidence="5">Flavodoxin/nitric oxide synthase</fullName>
    </submittedName>
</protein>
<sequence length="170" mass="18795">MLSWLKRFKSPTPVLTPALAGLQQADWLIVYASQSGKAKKLAEQTAEQLAPAKVALINLGELKPADLVFFKRILFIVATFGDGRAPDPALPFAKKMSKAHLDLSQLNYGLMGLGNRQYDVFCAFGKSLDTWLVAQQAQPLFESIWVDQMDKQAVSEWFEAISQQCGPGHL</sequence>
<keyword evidence="2" id="KW-0288">FMN</keyword>
<evidence type="ECO:0000256" key="2">
    <source>
        <dbReference type="ARBA" id="ARBA00022643"/>
    </source>
</evidence>
<dbReference type="STRING" id="717773.Thicy_0789"/>
<dbReference type="RefSeq" id="WP_013835340.1">
    <property type="nucleotide sequence ID" value="NC_015581.1"/>
</dbReference>
<dbReference type="PANTHER" id="PTHR19384:SF17">
    <property type="entry name" value="NADPH--CYTOCHROME P450 REDUCTASE"/>
    <property type="match status" value="1"/>
</dbReference>
<keyword evidence="3" id="KW-0249">Electron transport</keyword>
<dbReference type="GO" id="GO:0050660">
    <property type="term" value="F:flavin adenine dinucleotide binding"/>
    <property type="evidence" value="ECO:0007669"/>
    <property type="project" value="TreeGrafter"/>
</dbReference>
<evidence type="ECO:0000256" key="3">
    <source>
        <dbReference type="ARBA" id="ARBA00022982"/>
    </source>
</evidence>
<dbReference type="InterPro" id="IPR008254">
    <property type="entry name" value="Flavodoxin/NO_synth"/>
</dbReference>
<evidence type="ECO:0000256" key="1">
    <source>
        <dbReference type="ARBA" id="ARBA00022630"/>
    </source>
</evidence>
<dbReference type="GO" id="GO:0010181">
    <property type="term" value="F:FMN binding"/>
    <property type="evidence" value="ECO:0007669"/>
    <property type="project" value="InterPro"/>
</dbReference>
<keyword evidence="1" id="KW-0285">Flavoprotein</keyword>
<dbReference type="EMBL" id="CP002776">
    <property type="protein sequence ID" value="AEG31561.1"/>
    <property type="molecule type" value="Genomic_DNA"/>
</dbReference>
<keyword evidence="6" id="KW-1185">Reference proteome</keyword>
<proteinExistence type="predicted"/>
<evidence type="ECO:0000313" key="6">
    <source>
        <dbReference type="Proteomes" id="UP000009232"/>
    </source>
</evidence>
<keyword evidence="3" id="KW-0813">Transport</keyword>
<dbReference type="OrthoDB" id="9816402at2"/>
<feature type="domain" description="Flavodoxin-like" evidence="4">
    <location>
        <begin position="27"/>
        <end position="162"/>
    </location>
</feature>
<dbReference type="SUPFAM" id="SSF52218">
    <property type="entry name" value="Flavoproteins"/>
    <property type="match status" value="1"/>
</dbReference>
<dbReference type="InterPro" id="IPR001094">
    <property type="entry name" value="Flavdoxin-like"/>
</dbReference>
<dbReference type="GO" id="GO:0016491">
    <property type="term" value="F:oxidoreductase activity"/>
    <property type="evidence" value="ECO:0007669"/>
    <property type="project" value="TreeGrafter"/>
</dbReference>
<organism evidence="5 6">
    <name type="scientific">Thiomicrospira cyclica (strain DSM 14477 / JCM 11371 / ALM1)</name>
    <name type="common">Thioalkalimicrobium cyclicum</name>
    <dbReference type="NCBI Taxonomy" id="717773"/>
    <lineage>
        <taxon>Bacteria</taxon>
        <taxon>Pseudomonadati</taxon>
        <taxon>Pseudomonadota</taxon>
        <taxon>Gammaproteobacteria</taxon>
        <taxon>Thiotrichales</taxon>
        <taxon>Piscirickettsiaceae</taxon>
        <taxon>Thiomicrospira</taxon>
    </lineage>
</organism>
<evidence type="ECO:0000259" key="4">
    <source>
        <dbReference type="PROSITE" id="PS50902"/>
    </source>
</evidence>
<dbReference type="HOGENOM" id="CLU_051402_4_1_6"/>
<dbReference type="Proteomes" id="UP000009232">
    <property type="component" value="Chromosome"/>
</dbReference>
<dbReference type="InterPro" id="IPR029039">
    <property type="entry name" value="Flavoprotein-like_sf"/>
</dbReference>
<dbReference type="KEGG" id="tcy:Thicy_0789"/>
<dbReference type="PANTHER" id="PTHR19384">
    <property type="entry name" value="NITRIC OXIDE SYNTHASE-RELATED"/>
    <property type="match status" value="1"/>
</dbReference>
<evidence type="ECO:0000313" key="5">
    <source>
        <dbReference type="EMBL" id="AEG31561.1"/>
    </source>
</evidence>
<gene>
    <name evidence="5" type="ordered locus">Thicy_0789</name>
</gene>